<accession>A0ABW3F362</accession>
<evidence type="ECO:0008006" key="3">
    <source>
        <dbReference type="Google" id="ProtNLM"/>
    </source>
</evidence>
<proteinExistence type="predicted"/>
<reference evidence="2" key="1">
    <citation type="journal article" date="2019" name="Int. J. Syst. Evol. Microbiol.">
        <title>The Global Catalogue of Microorganisms (GCM) 10K type strain sequencing project: providing services to taxonomists for standard genome sequencing and annotation.</title>
        <authorList>
            <consortium name="The Broad Institute Genomics Platform"/>
            <consortium name="The Broad Institute Genome Sequencing Center for Infectious Disease"/>
            <person name="Wu L."/>
            <person name="Ma J."/>
        </authorList>
    </citation>
    <scope>NUCLEOTIDE SEQUENCE [LARGE SCALE GENOMIC DNA]</scope>
    <source>
        <strain evidence="2">CCUG 58412</strain>
    </source>
</reference>
<dbReference type="RefSeq" id="WP_379056065.1">
    <property type="nucleotide sequence ID" value="NZ_JBHTKB010000001.1"/>
</dbReference>
<dbReference type="EMBL" id="JBHTKB010000001">
    <property type="protein sequence ID" value="MFD0912876.1"/>
    <property type="molecule type" value="Genomic_DNA"/>
</dbReference>
<protein>
    <recommendedName>
        <fullName evidence="3">Transposase</fullName>
    </recommendedName>
</protein>
<keyword evidence="2" id="KW-1185">Reference proteome</keyword>
<name>A0ABW3F362_9PROT</name>
<sequence length="120" mass="13879">MTTLYGLACGWQWTQLVATRWRFSVQTLQVDVFGQMSVSYASGQRWQILVLPDSVVHHGLMVLHIVYLPSPPSVAEPHCQVLADKLWRLLRPRRLLILFDQAEPAAQKAMRVWLNWGLRE</sequence>
<evidence type="ECO:0000313" key="1">
    <source>
        <dbReference type="EMBL" id="MFD0912876.1"/>
    </source>
</evidence>
<gene>
    <name evidence="1" type="ORF">ACFQ1Z_04890</name>
</gene>
<dbReference type="Proteomes" id="UP001597128">
    <property type="component" value="Unassembled WGS sequence"/>
</dbReference>
<organism evidence="1 2">
    <name type="scientific">Methylophilus luteus</name>
    <dbReference type="NCBI Taxonomy" id="640108"/>
    <lineage>
        <taxon>Bacteria</taxon>
        <taxon>Pseudomonadati</taxon>
        <taxon>Pseudomonadota</taxon>
        <taxon>Betaproteobacteria</taxon>
        <taxon>Nitrosomonadales</taxon>
        <taxon>Methylophilaceae</taxon>
        <taxon>Methylophilus</taxon>
    </lineage>
</organism>
<comment type="caution">
    <text evidence="1">The sequence shown here is derived from an EMBL/GenBank/DDBJ whole genome shotgun (WGS) entry which is preliminary data.</text>
</comment>
<evidence type="ECO:0000313" key="2">
    <source>
        <dbReference type="Proteomes" id="UP001597128"/>
    </source>
</evidence>